<dbReference type="PANTHER" id="PTHR39450">
    <property type="entry name" value="MOLYBDOPTERIN OXIDOREDUCTASE, 4FE-4S CLUSTER-BINDING SUBUNIT"/>
    <property type="match status" value="1"/>
</dbReference>
<dbReference type="EMBL" id="FXXC01000001">
    <property type="protein sequence ID" value="SMR94599.1"/>
    <property type="molecule type" value="Genomic_DNA"/>
</dbReference>
<gene>
    <name evidence="1" type="ORF">SAMN05216240_2167</name>
</gene>
<dbReference type="SUPFAM" id="SSF160148">
    <property type="entry name" value="CPE0013-like"/>
    <property type="match status" value="1"/>
</dbReference>
<protein>
    <submittedName>
        <fullName evidence="1">CxxC motif-containing protein</fullName>
    </submittedName>
</protein>
<sequence length="125" mass="13868">MQKNKVTCILCPRGCTIEKKAQGDTFEFTGFGCKRGMKWAKEEFTNPKRILTTTVHVKNGEIDFVPVRTNIPIPKEKIFEAISILKGIEVLAPVEIGSVIVKNILDTGADVVATRRVGKKDSSYD</sequence>
<evidence type="ECO:0000313" key="1">
    <source>
        <dbReference type="EMBL" id="SMR94599.1"/>
    </source>
</evidence>
<name>A0ABY1SA42_CALBS</name>
<dbReference type="GeneID" id="31772285"/>
<organism evidence="1 2">
    <name type="scientific">Caldicellulosiruptor bescii</name>
    <name type="common">Anaerocellum thermophilum</name>
    <dbReference type="NCBI Taxonomy" id="31899"/>
    <lineage>
        <taxon>Bacteria</taxon>
        <taxon>Bacillati</taxon>
        <taxon>Bacillota</taxon>
        <taxon>Bacillota incertae sedis</taxon>
        <taxon>Caldicellulosiruptorales</taxon>
        <taxon>Caldicellulosiruptoraceae</taxon>
        <taxon>Caldicellulosiruptor</taxon>
    </lineage>
</organism>
<dbReference type="Proteomes" id="UP000196803">
    <property type="component" value="Unassembled WGS sequence"/>
</dbReference>
<dbReference type="InterPro" id="IPR012460">
    <property type="entry name" value="DUF1667"/>
</dbReference>
<dbReference type="Gene3D" id="3.10.530.10">
    <property type="entry name" value="CPE0013-like"/>
    <property type="match status" value="1"/>
</dbReference>
<dbReference type="PANTHER" id="PTHR39450:SF1">
    <property type="entry name" value="DUF1667 DOMAIN-CONTAINING PROTEIN"/>
    <property type="match status" value="1"/>
</dbReference>
<accession>A0ABY1SA42</accession>
<keyword evidence="2" id="KW-1185">Reference proteome</keyword>
<reference evidence="1 2" key="1">
    <citation type="submission" date="2017-05" db="EMBL/GenBank/DDBJ databases">
        <authorList>
            <person name="Varghese N."/>
            <person name="Submissions S."/>
        </authorList>
    </citation>
    <scope>NUCLEOTIDE SEQUENCE [LARGE SCALE GENOMIC DNA]</scope>
    <source>
        <strain evidence="1 2">MACB1020</strain>
    </source>
</reference>
<dbReference type="Pfam" id="PF07892">
    <property type="entry name" value="DUF1667"/>
    <property type="match status" value="1"/>
</dbReference>
<evidence type="ECO:0000313" key="2">
    <source>
        <dbReference type="Proteomes" id="UP000196803"/>
    </source>
</evidence>
<dbReference type="RefSeq" id="WP_015907460.1">
    <property type="nucleotide sequence ID" value="NZ_FUZJ01000001.1"/>
</dbReference>
<comment type="caution">
    <text evidence="1">The sequence shown here is derived from an EMBL/GenBank/DDBJ whole genome shotgun (WGS) entry which is preliminary data.</text>
</comment>
<proteinExistence type="predicted"/>
<dbReference type="InterPro" id="IPR036593">
    <property type="entry name" value="CPE0013-like_sf"/>
</dbReference>